<organism evidence="2 3">
    <name type="scientific">Arachis hypogaea</name>
    <name type="common">Peanut</name>
    <dbReference type="NCBI Taxonomy" id="3818"/>
    <lineage>
        <taxon>Eukaryota</taxon>
        <taxon>Viridiplantae</taxon>
        <taxon>Streptophyta</taxon>
        <taxon>Embryophyta</taxon>
        <taxon>Tracheophyta</taxon>
        <taxon>Spermatophyta</taxon>
        <taxon>Magnoliopsida</taxon>
        <taxon>eudicotyledons</taxon>
        <taxon>Gunneridae</taxon>
        <taxon>Pentapetalae</taxon>
        <taxon>rosids</taxon>
        <taxon>fabids</taxon>
        <taxon>Fabales</taxon>
        <taxon>Fabaceae</taxon>
        <taxon>Papilionoideae</taxon>
        <taxon>50 kb inversion clade</taxon>
        <taxon>dalbergioids sensu lato</taxon>
        <taxon>Dalbergieae</taxon>
        <taxon>Pterocarpus clade</taxon>
        <taxon>Arachis</taxon>
    </lineage>
</organism>
<protein>
    <submittedName>
        <fullName evidence="2">Uncharacterized protein</fullName>
    </submittedName>
</protein>
<keyword evidence="3" id="KW-1185">Reference proteome</keyword>
<dbReference type="Proteomes" id="UP000289738">
    <property type="component" value="Chromosome B05"/>
</dbReference>
<evidence type="ECO:0000313" key="3">
    <source>
        <dbReference type="Proteomes" id="UP000289738"/>
    </source>
</evidence>
<dbReference type="EMBL" id="SDMP01000015">
    <property type="protein sequence ID" value="RYR10756.1"/>
    <property type="molecule type" value="Genomic_DNA"/>
</dbReference>
<dbReference type="AlphaFoldDB" id="A0A444Z9B1"/>
<proteinExistence type="predicted"/>
<accession>A0A444Z9B1</accession>
<comment type="caution">
    <text evidence="2">The sequence shown here is derived from an EMBL/GenBank/DDBJ whole genome shotgun (WGS) entry which is preliminary data.</text>
</comment>
<evidence type="ECO:0000313" key="2">
    <source>
        <dbReference type="EMBL" id="RYR10756.1"/>
    </source>
</evidence>
<evidence type="ECO:0000256" key="1">
    <source>
        <dbReference type="SAM" id="MobiDB-lite"/>
    </source>
</evidence>
<name>A0A444Z9B1_ARAHY</name>
<reference evidence="2 3" key="1">
    <citation type="submission" date="2019-01" db="EMBL/GenBank/DDBJ databases">
        <title>Sequencing of cultivated peanut Arachis hypogaea provides insights into genome evolution and oil improvement.</title>
        <authorList>
            <person name="Chen X."/>
        </authorList>
    </citation>
    <scope>NUCLEOTIDE SEQUENCE [LARGE SCALE GENOMIC DNA]</scope>
    <source>
        <strain evidence="3">cv. Fuhuasheng</strain>
        <tissue evidence="2">Leaves</tissue>
    </source>
</reference>
<sequence length="88" mass="10115">MQYTTQRNEVTRRKLGGRRQSNTKPFWTEKEKAISAFSLYIQARLSLLCSSPHCICNASHFIVQNSNIPSPESSFKMIIIGVKNLEWP</sequence>
<feature type="region of interest" description="Disordered" evidence="1">
    <location>
        <begin position="1"/>
        <end position="22"/>
    </location>
</feature>
<gene>
    <name evidence="2" type="ORF">Ahy_B05g079236</name>
</gene>